<dbReference type="InterPro" id="IPR052909">
    <property type="entry name" value="Transposase_6_like"/>
</dbReference>
<gene>
    <name evidence="2" type="ORF">E6P07_10375</name>
</gene>
<reference evidence="2 3" key="1">
    <citation type="submission" date="2019-12" db="EMBL/GenBank/DDBJ databases">
        <title>The complete genome of the thermophilic, anoxygenic phototrophic gammaproteobacterium Thermochromatium tepidum.</title>
        <authorList>
            <person name="Sattley W.M."/>
            <person name="Swingley W.D."/>
            <person name="Burchell B.M."/>
            <person name="Gurbani S.A."/>
            <person name="Kujawa C.M."/>
            <person name="Nuccio D.A."/>
            <person name="Schladweiler J."/>
            <person name="Shaffer K.N."/>
            <person name="Stokes L.M."/>
            <person name="Touchman J.W."/>
            <person name="Blankenship R.E."/>
            <person name="Madigan M.T."/>
        </authorList>
    </citation>
    <scope>NUCLEOTIDE SEQUENCE [LARGE SCALE GENOMIC DNA]</scope>
    <source>
        <strain evidence="2 3">ATCC 43061</strain>
    </source>
</reference>
<dbReference type="EMBL" id="CP039268">
    <property type="protein sequence ID" value="QGU34025.1"/>
    <property type="molecule type" value="Genomic_DNA"/>
</dbReference>
<dbReference type="Proteomes" id="UP000426424">
    <property type="component" value="Chromosome"/>
</dbReference>
<feature type="region of interest" description="Disordered" evidence="1">
    <location>
        <begin position="1"/>
        <end position="24"/>
    </location>
</feature>
<keyword evidence="3" id="KW-1185">Reference proteome</keyword>
<sequence>MLDSAHRRPWRDLPPDDGDGKNTHRRFCRWRDKGVWAPWLPALVFEPDFEWMMIDATHIKVHPHTAGARGGHQVMGVTKGG</sequence>
<feature type="compositionally biased region" description="Basic and acidic residues" evidence="1">
    <location>
        <begin position="1"/>
        <end position="22"/>
    </location>
</feature>
<evidence type="ECO:0000313" key="2">
    <source>
        <dbReference type="EMBL" id="QGU34025.1"/>
    </source>
</evidence>
<dbReference type="AlphaFoldDB" id="A0A6I6E4X5"/>
<dbReference type="PANTHER" id="PTHR46637:SF1">
    <property type="entry name" value="BLL5188 PROTEIN"/>
    <property type="match status" value="1"/>
</dbReference>
<dbReference type="KEGG" id="ttp:E6P07_10375"/>
<evidence type="ECO:0000256" key="1">
    <source>
        <dbReference type="SAM" id="MobiDB-lite"/>
    </source>
</evidence>
<accession>A0A6I6E4X5</accession>
<organism evidence="2 3">
    <name type="scientific">Thermochromatium tepidum ATCC 43061</name>
    <dbReference type="NCBI Taxonomy" id="316276"/>
    <lineage>
        <taxon>Bacteria</taxon>
        <taxon>Pseudomonadati</taxon>
        <taxon>Pseudomonadota</taxon>
        <taxon>Gammaproteobacteria</taxon>
        <taxon>Chromatiales</taxon>
        <taxon>Chromatiaceae</taxon>
        <taxon>Thermochromatium</taxon>
    </lineage>
</organism>
<dbReference type="PANTHER" id="PTHR46637">
    <property type="entry name" value="TIS1421-TRANSPOSASE PROTEIN A"/>
    <property type="match status" value="1"/>
</dbReference>
<dbReference type="OrthoDB" id="5676848at2"/>
<evidence type="ECO:0000313" key="3">
    <source>
        <dbReference type="Proteomes" id="UP000426424"/>
    </source>
</evidence>
<protein>
    <submittedName>
        <fullName evidence="2">Transposase</fullName>
    </submittedName>
</protein>
<name>A0A6I6E4X5_THETI</name>
<proteinExistence type="predicted"/>